<dbReference type="AlphaFoldDB" id="A0A412FZ61"/>
<comment type="caution">
    <text evidence="1">The sequence shown here is derived from an EMBL/GenBank/DDBJ whole genome shotgun (WGS) entry which is preliminary data.</text>
</comment>
<keyword evidence="2" id="KW-1185">Reference proteome</keyword>
<dbReference type="Proteomes" id="UP000284178">
    <property type="component" value="Unassembled WGS sequence"/>
</dbReference>
<protein>
    <submittedName>
        <fullName evidence="1">Uncharacterized protein</fullName>
    </submittedName>
</protein>
<evidence type="ECO:0000313" key="2">
    <source>
        <dbReference type="Proteomes" id="UP000284178"/>
    </source>
</evidence>
<gene>
    <name evidence="1" type="ORF">DWY25_10720</name>
</gene>
<accession>A0A412FZ61</accession>
<dbReference type="GeneID" id="83015870"/>
<name>A0A412FZ61_9FIRM</name>
<evidence type="ECO:0000313" key="1">
    <source>
        <dbReference type="EMBL" id="RGR73464.1"/>
    </source>
</evidence>
<reference evidence="1 2" key="1">
    <citation type="submission" date="2018-08" db="EMBL/GenBank/DDBJ databases">
        <title>A genome reference for cultivated species of the human gut microbiota.</title>
        <authorList>
            <person name="Zou Y."/>
            <person name="Xue W."/>
            <person name="Luo G."/>
        </authorList>
    </citation>
    <scope>NUCLEOTIDE SEQUENCE [LARGE SCALE GENOMIC DNA]</scope>
    <source>
        <strain evidence="1 2">AF24-29</strain>
    </source>
</reference>
<dbReference type="EMBL" id="QRUP01000012">
    <property type="protein sequence ID" value="RGR73464.1"/>
    <property type="molecule type" value="Genomic_DNA"/>
</dbReference>
<proteinExistence type="predicted"/>
<sequence>MKKKSKSIRILMILTAVAGTLLLIDHFERMDFTRPQQIERSVLRNLSRQFKRRFVIQQMTCSERGCDGYVAEEDYPDYPIYFSYPGYFYRDYFFHNQGMRGNVDTVRVQRVLETYFKNEGETAISSVNVNLQWDASLLAMLDALDRDPTIEELSEIPFFIKIWQPEFTEQSSGRAQFPRLVLSIEDPGQVESVMELLRFQFPNWILPDE</sequence>
<organism evidence="1 2">
    <name type="scientific">Holdemania filiformis</name>
    <dbReference type="NCBI Taxonomy" id="61171"/>
    <lineage>
        <taxon>Bacteria</taxon>
        <taxon>Bacillati</taxon>
        <taxon>Bacillota</taxon>
        <taxon>Erysipelotrichia</taxon>
        <taxon>Erysipelotrichales</taxon>
        <taxon>Erysipelotrichaceae</taxon>
        <taxon>Holdemania</taxon>
    </lineage>
</organism>
<dbReference type="RefSeq" id="WP_117895224.1">
    <property type="nucleotide sequence ID" value="NZ_CABJCV010000012.1"/>
</dbReference>